<name>A0ABN4DJT3_STRLI</name>
<dbReference type="InterPro" id="IPR029016">
    <property type="entry name" value="GAF-like_dom_sf"/>
</dbReference>
<proteinExistence type="predicted"/>
<evidence type="ECO:0000256" key="3">
    <source>
        <dbReference type="ARBA" id="ARBA00023163"/>
    </source>
</evidence>
<organism evidence="6 7">
    <name type="scientific">Streptomyces lividans TK24</name>
    <dbReference type="NCBI Taxonomy" id="457428"/>
    <lineage>
        <taxon>Bacteria</taxon>
        <taxon>Bacillati</taxon>
        <taxon>Actinomycetota</taxon>
        <taxon>Actinomycetes</taxon>
        <taxon>Kitasatosporales</taxon>
        <taxon>Streptomycetaceae</taxon>
        <taxon>Streptomyces</taxon>
    </lineage>
</organism>
<dbReference type="SUPFAM" id="SSF46785">
    <property type="entry name" value="Winged helix' DNA-binding domain"/>
    <property type="match status" value="1"/>
</dbReference>
<dbReference type="SUPFAM" id="SSF55781">
    <property type="entry name" value="GAF domain-like"/>
    <property type="match status" value="1"/>
</dbReference>
<dbReference type="PANTHER" id="PTHR30136:SF24">
    <property type="entry name" value="HTH-TYPE TRANSCRIPTIONAL REPRESSOR ALLR"/>
    <property type="match status" value="1"/>
</dbReference>
<evidence type="ECO:0000259" key="4">
    <source>
        <dbReference type="PROSITE" id="PS51077"/>
    </source>
</evidence>
<dbReference type="PROSITE" id="PS51078">
    <property type="entry name" value="ICLR_ED"/>
    <property type="match status" value="1"/>
</dbReference>
<keyword evidence="1" id="KW-0805">Transcription regulation</keyword>
<evidence type="ECO:0000256" key="1">
    <source>
        <dbReference type="ARBA" id="ARBA00023015"/>
    </source>
</evidence>
<keyword evidence="2" id="KW-0238">DNA-binding</keyword>
<dbReference type="InterPro" id="IPR011991">
    <property type="entry name" value="ArsR-like_HTH"/>
</dbReference>
<dbReference type="InterPro" id="IPR036388">
    <property type="entry name" value="WH-like_DNA-bd_sf"/>
</dbReference>
<dbReference type="EMBL" id="CP009124">
    <property type="protein sequence ID" value="AIJ11328.1"/>
    <property type="molecule type" value="Genomic_DNA"/>
</dbReference>
<dbReference type="PROSITE" id="PS51077">
    <property type="entry name" value="HTH_ICLR"/>
    <property type="match status" value="1"/>
</dbReference>
<accession>A0ABN4DJT3</accession>
<protein>
    <submittedName>
        <fullName evidence="6">Transcriptional regulator</fullName>
    </submittedName>
</protein>
<sequence length="288" mass="30369">MECGWVKLSDMVKAVNTRSVDQELVKGPVDKAMEVLDALVQPGGPHRLGEIARRTGLTKPTVHRHLRTMAEYGFAEPAEGGSYRPGPRLLGLAAAALSDSRVLELTRPALADLRRRTGHVAFYAVRHASDAVYLEQSEPAREYRMGTRPGHRTPLHTCGVGLAMLSALPTEEVAAVLDAPDLEARTPNTPADPAALRAVLARAAVCGYAVDDEYDEPDVRSVAAPVLDAEGRAVGAIGIAGLTFTLDPGSVEVFGPMVRAAARTVSAGLGARTPVLGVVDTVRGGEEA</sequence>
<dbReference type="CDD" id="cd00090">
    <property type="entry name" value="HTH_ARSR"/>
    <property type="match status" value="1"/>
</dbReference>
<dbReference type="Gene3D" id="1.10.10.10">
    <property type="entry name" value="Winged helix-like DNA-binding domain superfamily/Winged helix DNA-binding domain"/>
    <property type="match status" value="1"/>
</dbReference>
<dbReference type="InterPro" id="IPR050707">
    <property type="entry name" value="HTH_MetabolicPath_Reg"/>
</dbReference>
<keyword evidence="3" id="KW-0804">Transcription</keyword>
<dbReference type="SMART" id="SM00346">
    <property type="entry name" value="HTH_ICLR"/>
    <property type="match status" value="1"/>
</dbReference>
<gene>
    <name evidence="6" type="ORF">SLIV_01500</name>
</gene>
<feature type="domain" description="IclR-ED" evidence="5">
    <location>
        <begin position="88"/>
        <end position="271"/>
    </location>
</feature>
<dbReference type="InterPro" id="IPR014757">
    <property type="entry name" value="Tscrpt_reg_IclR_C"/>
</dbReference>
<keyword evidence="7" id="KW-1185">Reference proteome</keyword>
<dbReference type="Pfam" id="PF09339">
    <property type="entry name" value="HTH_IclR"/>
    <property type="match status" value="1"/>
</dbReference>
<reference evidence="7" key="1">
    <citation type="submission" date="2014-08" db="EMBL/GenBank/DDBJ databases">
        <title>Complete genome sequence of Streptomyces lividans TK24.</title>
        <authorList>
            <consortium name="StrepSynth"/>
            <person name="Ruckert C."/>
            <person name="Fridjonson O.H."/>
            <person name="Lambert C."/>
            <person name="van Wezel G.P."/>
            <person name="Bernaerts K."/>
            <person name="Anne J."/>
            <person name="Economou A."/>
            <person name="Kalinowski J."/>
        </authorList>
    </citation>
    <scope>NUCLEOTIDE SEQUENCE [LARGE SCALE GENOMIC DNA]</scope>
    <source>
        <strain evidence="7">TK24</strain>
    </source>
</reference>
<evidence type="ECO:0000256" key="2">
    <source>
        <dbReference type="ARBA" id="ARBA00023125"/>
    </source>
</evidence>
<dbReference type="InterPro" id="IPR005471">
    <property type="entry name" value="Tscrpt_reg_IclR_N"/>
</dbReference>
<evidence type="ECO:0000259" key="5">
    <source>
        <dbReference type="PROSITE" id="PS51078"/>
    </source>
</evidence>
<dbReference type="Proteomes" id="UP000028682">
    <property type="component" value="Chromosome"/>
</dbReference>
<feature type="domain" description="HTH iclR-type" evidence="4">
    <location>
        <begin position="26"/>
        <end position="87"/>
    </location>
</feature>
<dbReference type="PANTHER" id="PTHR30136">
    <property type="entry name" value="HELIX-TURN-HELIX TRANSCRIPTIONAL REGULATOR, ICLR FAMILY"/>
    <property type="match status" value="1"/>
</dbReference>
<evidence type="ECO:0000313" key="6">
    <source>
        <dbReference type="EMBL" id="AIJ11328.1"/>
    </source>
</evidence>
<evidence type="ECO:0000313" key="7">
    <source>
        <dbReference type="Proteomes" id="UP000028682"/>
    </source>
</evidence>
<dbReference type="InterPro" id="IPR036390">
    <property type="entry name" value="WH_DNA-bd_sf"/>
</dbReference>
<dbReference type="Pfam" id="PF01614">
    <property type="entry name" value="IclR_C"/>
    <property type="match status" value="1"/>
</dbReference>
<dbReference type="Gene3D" id="3.30.450.40">
    <property type="match status" value="1"/>
</dbReference>